<dbReference type="AlphaFoldDB" id="A0A6L2MJK6"/>
<dbReference type="GO" id="GO:0016787">
    <property type="term" value="F:hydrolase activity"/>
    <property type="evidence" value="ECO:0007669"/>
    <property type="project" value="UniProtKB-KW"/>
</dbReference>
<dbReference type="Pfam" id="PF07727">
    <property type="entry name" value="RVT_2"/>
    <property type="match status" value="1"/>
</dbReference>
<keyword evidence="1" id="KW-0479">Metal-binding</keyword>
<dbReference type="Pfam" id="PF25597">
    <property type="entry name" value="SH3_retrovirus"/>
    <property type="match status" value="1"/>
</dbReference>
<accession>A0A6L2MJK6</accession>
<keyword evidence="2" id="KW-0378">Hydrolase</keyword>
<evidence type="ECO:0000313" key="5">
    <source>
        <dbReference type="EMBL" id="GEU73437.1"/>
    </source>
</evidence>
<reference evidence="5" key="1">
    <citation type="journal article" date="2019" name="Sci. Rep.">
        <title>Draft genome of Tanacetum cinerariifolium, the natural source of mosquito coil.</title>
        <authorList>
            <person name="Yamashiro T."/>
            <person name="Shiraishi A."/>
            <person name="Satake H."/>
            <person name="Nakayama K."/>
        </authorList>
    </citation>
    <scope>NUCLEOTIDE SEQUENCE</scope>
</reference>
<feature type="domain" description="Retroviral polymerase SH3-like" evidence="4">
    <location>
        <begin position="422"/>
        <end position="478"/>
    </location>
</feature>
<dbReference type="SUPFAM" id="SSF56672">
    <property type="entry name" value="DNA/RNA polymerases"/>
    <property type="match status" value="1"/>
</dbReference>
<dbReference type="GO" id="GO:0046872">
    <property type="term" value="F:metal ion binding"/>
    <property type="evidence" value="ECO:0007669"/>
    <property type="project" value="UniProtKB-KW"/>
</dbReference>
<dbReference type="PANTHER" id="PTHR42648:SF27">
    <property type="entry name" value="RNA-DIRECTED DNA POLYMERASE"/>
    <property type="match status" value="1"/>
</dbReference>
<dbReference type="InterPro" id="IPR043502">
    <property type="entry name" value="DNA/RNA_pol_sf"/>
</dbReference>
<evidence type="ECO:0000259" key="4">
    <source>
        <dbReference type="Pfam" id="PF25597"/>
    </source>
</evidence>
<dbReference type="CDD" id="cd09272">
    <property type="entry name" value="RNase_HI_RT_Ty1"/>
    <property type="match status" value="1"/>
</dbReference>
<evidence type="ECO:0000259" key="3">
    <source>
        <dbReference type="Pfam" id="PF07727"/>
    </source>
</evidence>
<comment type="caution">
    <text evidence="5">The sequence shown here is derived from an EMBL/GenBank/DDBJ whole genome shotgun (WGS) entry which is preliminary data.</text>
</comment>
<dbReference type="EMBL" id="BKCJ010006689">
    <property type="protein sequence ID" value="GEU73437.1"/>
    <property type="molecule type" value="Genomic_DNA"/>
</dbReference>
<feature type="domain" description="Reverse transcriptase Ty1/copia-type" evidence="3">
    <location>
        <begin position="21"/>
        <end position="168"/>
    </location>
</feature>
<dbReference type="PANTHER" id="PTHR42648">
    <property type="entry name" value="TRANSPOSASE, PUTATIVE-RELATED"/>
    <property type="match status" value="1"/>
</dbReference>
<dbReference type="InterPro" id="IPR039537">
    <property type="entry name" value="Retrotran_Ty1/copia-like"/>
</dbReference>
<organism evidence="5">
    <name type="scientific">Tanacetum cinerariifolium</name>
    <name type="common">Dalmatian daisy</name>
    <name type="synonym">Chrysanthemum cinerariifolium</name>
    <dbReference type="NCBI Taxonomy" id="118510"/>
    <lineage>
        <taxon>Eukaryota</taxon>
        <taxon>Viridiplantae</taxon>
        <taxon>Streptophyta</taxon>
        <taxon>Embryophyta</taxon>
        <taxon>Tracheophyta</taxon>
        <taxon>Spermatophyta</taxon>
        <taxon>Magnoliopsida</taxon>
        <taxon>eudicotyledons</taxon>
        <taxon>Gunneridae</taxon>
        <taxon>Pentapetalae</taxon>
        <taxon>asterids</taxon>
        <taxon>campanulids</taxon>
        <taxon>Asterales</taxon>
        <taxon>Asteraceae</taxon>
        <taxon>Asteroideae</taxon>
        <taxon>Anthemideae</taxon>
        <taxon>Anthemidinae</taxon>
        <taxon>Tanacetum</taxon>
    </lineage>
</organism>
<evidence type="ECO:0000256" key="2">
    <source>
        <dbReference type="ARBA" id="ARBA00022801"/>
    </source>
</evidence>
<sequence>MPGLSPEPNIPLRANLGVLHQVWEFVDKPFGKTVIRLKWLWKNKKDEDQTVIRNKARLVAKGYAHEEGIDFEDSFALVARLEAVRIFIAYATHKSFPIYQMDVKTAFLNGPLKEEVYVAQPDGFVDLDHPEKFYRLRKALYGLKQAPRAWYDELSKFLTSKCFTKADMFTKALPEERFKYIVKRSEHLSDTYVFTVKMEILLDPTTNKLLVGRSVIVNCTKQNSKRYGGAEMAHNNAQTKTNSLAFRSMIEKHQLTGPNFNEWFRTLKLVVRTEKLQNVFETALPPAPAAGADAQALADWAVLFYRHNKVACLMLGNMSLKLYQQFEHNSLLKMVTEFQKIHVPKKGASYFITFTDDYRRYGYVCLLKHKHEVFETLKDYALESAACILNMVPTNKVDKTPYELWHGKVPNLSYLKVWGYEAHVKRHTPDKLQQRSVMCIFVGYPKETMGYYFYYPPENKIVVERYADFLEKDFILQKESERIVELEDEDSLPSENTSKYPIEEQSLALIVYQEEDVISVRRYVRTHKAPDRLCLNVEIDPDRLCLIVEVEEHSLGDLNEPANYKAALSDPEFKKWLVAMNAEMQSMYDNKVWRLVVLPPNAKVVKREAAFILRIKIYRDRSRRLIGLSQNSYLDKILKRYRMDNSKRGSIPMQVDEAYAECSLCFGCRIHYVYCESYELTVIAMLDSKLIEMTRNLKLAAKEAIWVRKFIDELGVVPSNDYPIKMNCENSAAIIMAKESGIQKGARQFNRKYHYVYECIETGKIDIVKVHTNDNLADPFTKALAGPKLT</sequence>
<protein>
    <submittedName>
        <fullName evidence="5">Retrovirus-related Pol polyprotein from transposon TNT 1-94</fullName>
    </submittedName>
</protein>
<dbReference type="InterPro" id="IPR013103">
    <property type="entry name" value="RVT_2"/>
</dbReference>
<name>A0A6L2MJK6_TANCI</name>
<proteinExistence type="predicted"/>
<evidence type="ECO:0000256" key="1">
    <source>
        <dbReference type="ARBA" id="ARBA00022723"/>
    </source>
</evidence>
<gene>
    <name evidence="5" type="ORF">Tci_045415</name>
</gene>
<dbReference type="InterPro" id="IPR057670">
    <property type="entry name" value="SH3_retrovirus"/>
</dbReference>